<dbReference type="SUPFAM" id="SSF88659">
    <property type="entry name" value="Sigma3 and sigma4 domains of RNA polymerase sigma factors"/>
    <property type="match status" value="1"/>
</dbReference>
<organism evidence="7 8">
    <name type="scientific">Herbaspirillum seropedicae (strain SmR1)</name>
    <dbReference type="NCBI Taxonomy" id="757424"/>
    <lineage>
        <taxon>Bacteria</taxon>
        <taxon>Pseudomonadati</taxon>
        <taxon>Pseudomonadota</taxon>
        <taxon>Betaproteobacteria</taxon>
        <taxon>Burkholderiales</taxon>
        <taxon>Oxalobacteraceae</taxon>
        <taxon>Herbaspirillum</taxon>
    </lineage>
</organism>
<dbReference type="InterPro" id="IPR013325">
    <property type="entry name" value="RNA_pol_sigma_r2"/>
</dbReference>
<evidence type="ECO:0000256" key="1">
    <source>
        <dbReference type="ARBA" id="ARBA00010641"/>
    </source>
</evidence>
<evidence type="ECO:0000313" key="8">
    <source>
        <dbReference type="Proteomes" id="UP000000329"/>
    </source>
</evidence>
<name>D8IV98_HERSS</name>
<dbReference type="GeneID" id="29392209"/>
<dbReference type="PANTHER" id="PTHR43133">
    <property type="entry name" value="RNA POLYMERASE ECF-TYPE SIGMA FACTO"/>
    <property type="match status" value="1"/>
</dbReference>
<dbReference type="HOGENOM" id="CLU_047691_12_5_4"/>
<dbReference type="InterPro" id="IPR014284">
    <property type="entry name" value="RNA_pol_sigma-70_dom"/>
</dbReference>
<sequence length="178" mass="20312">MNHTTSTQAARLREQFIEHRARLRDVATRILGCPHRADDVVQDTFIKIAEVPDDFDIKQPVAYLYRIVRNLAIDRHRRSAFECDVFTEEEDGLDVHQEGDSPEAIAISRQYLSMIGRALEGLPARTRRAFELYRLSGLTQREIAAELNISTTLVNFMIRDALACCRNLLQNEPELAGS</sequence>
<feature type="domain" description="RNA polymerase sigma factor 70 region 4 type 2" evidence="6">
    <location>
        <begin position="114"/>
        <end position="165"/>
    </location>
</feature>
<dbReference type="AlphaFoldDB" id="D8IV98"/>
<protein>
    <submittedName>
        <fullName evidence="7">Ferric regulator sigma-24 subunit protein</fullName>
    </submittedName>
</protein>
<feature type="domain" description="RNA polymerase sigma-70 region 2" evidence="5">
    <location>
        <begin position="18"/>
        <end position="80"/>
    </location>
</feature>
<comment type="similarity">
    <text evidence="1">Belongs to the sigma-70 factor family. ECF subfamily.</text>
</comment>
<dbReference type="NCBIfam" id="NF005448">
    <property type="entry name" value="PRK07037.1"/>
    <property type="match status" value="1"/>
</dbReference>
<evidence type="ECO:0000256" key="4">
    <source>
        <dbReference type="ARBA" id="ARBA00023163"/>
    </source>
</evidence>
<keyword evidence="3" id="KW-0731">Sigma factor</keyword>
<dbReference type="STRING" id="757424.Hsero_2338"/>
<dbReference type="eggNOG" id="COG1595">
    <property type="taxonomic scope" value="Bacteria"/>
</dbReference>
<dbReference type="SUPFAM" id="SSF88946">
    <property type="entry name" value="Sigma2 domain of RNA polymerase sigma factors"/>
    <property type="match status" value="1"/>
</dbReference>
<keyword evidence="2" id="KW-0805">Transcription regulation</keyword>
<dbReference type="Gene3D" id="1.10.1740.10">
    <property type="match status" value="1"/>
</dbReference>
<keyword evidence="8" id="KW-1185">Reference proteome</keyword>
<dbReference type="InterPro" id="IPR007627">
    <property type="entry name" value="RNA_pol_sigma70_r2"/>
</dbReference>
<dbReference type="InterPro" id="IPR036388">
    <property type="entry name" value="WH-like_DNA-bd_sf"/>
</dbReference>
<dbReference type="NCBIfam" id="TIGR02937">
    <property type="entry name" value="sigma70-ECF"/>
    <property type="match status" value="1"/>
</dbReference>
<dbReference type="InterPro" id="IPR039425">
    <property type="entry name" value="RNA_pol_sigma-70-like"/>
</dbReference>
<dbReference type="GO" id="GO:0006352">
    <property type="term" value="P:DNA-templated transcription initiation"/>
    <property type="evidence" value="ECO:0007669"/>
    <property type="project" value="InterPro"/>
</dbReference>
<dbReference type="Gene3D" id="1.10.10.10">
    <property type="entry name" value="Winged helix-like DNA-binding domain superfamily/Winged helix DNA-binding domain"/>
    <property type="match status" value="1"/>
</dbReference>
<evidence type="ECO:0000259" key="5">
    <source>
        <dbReference type="Pfam" id="PF04542"/>
    </source>
</evidence>
<keyword evidence="4" id="KW-0804">Transcription</keyword>
<dbReference type="Pfam" id="PF04542">
    <property type="entry name" value="Sigma70_r2"/>
    <property type="match status" value="1"/>
</dbReference>
<accession>D8IV98</accession>
<evidence type="ECO:0000259" key="6">
    <source>
        <dbReference type="Pfam" id="PF08281"/>
    </source>
</evidence>
<dbReference type="PANTHER" id="PTHR43133:SF63">
    <property type="entry name" value="RNA POLYMERASE SIGMA FACTOR FECI-RELATED"/>
    <property type="match status" value="1"/>
</dbReference>
<dbReference type="InterPro" id="IPR013249">
    <property type="entry name" value="RNA_pol_sigma70_r4_t2"/>
</dbReference>
<dbReference type="KEGG" id="hse:Hsero_2338"/>
<evidence type="ECO:0000256" key="3">
    <source>
        <dbReference type="ARBA" id="ARBA00023082"/>
    </source>
</evidence>
<dbReference type="GO" id="GO:0016987">
    <property type="term" value="F:sigma factor activity"/>
    <property type="evidence" value="ECO:0007669"/>
    <property type="project" value="UniProtKB-KW"/>
</dbReference>
<dbReference type="EMBL" id="CP002039">
    <property type="protein sequence ID" value="ADJ63837.1"/>
    <property type="molecule type" value="Genomic_DNA"/>
</dbReference>
<dbReference type="InterPro" id="IPR013324">
    <property type="entry name" value="RNA_pol_sigma_r3/r4-like"/>
</dbReference>
<dbReference type="Proteomes" id="UP000000329">
    <property type="component" value="Chromosome"/>
</dbReference>
<gene>
    <name evidence="7" type="primary">pfrI</name>
    <name evidence="7" type="ordered locus">Hsero_2338</name>
</gene>
<evidence type="ECO:0000313" key="7">
    <source>
        <dbReference type="EMBL" id="ADJ63837.1"/>
    </source>
</evidence>
<dbReference type="RefSeq" id="WP_013234316.1">
    <property type="nucleotide sequence ID" value="NC_014323.1"/>
</dbReference>
<reference evidence="7 8" key="1">
    <citation type="submission" date="2010-04" db="EMBL/GenBank/DDBJ databases">
        <title>The genome of Herbaspirillum seropedicae SmR1, an endophytic, nitrogen-fixing, plant-growth promoting beta-Proteobacteria.</title>
        <authorList>
            <person name="Pedrosa F.O."/>
            <person name="Monteiro R.A."/>
            <person name="Wassem R."/>
            <person name="Cruz L.M."/>
            <person name="Ayub R.A."/>
            <person name="Colauto N.B."/>
            <person name="Fernandez M.A."/>
            <person name="Fungaro M.H.P."/>
            <person name="Grisard E.C."/>
            <person name="Hungria M."/>
            <person name="Madeira H.M.F."/>
            <person name="Nodari R.O."/>
            <person name="Osaku C.A."/>
            <person name="Petzl-Erler M.L."/>
            <person name="Terenzi H."/>
            <person name="Vieira L.G.E."/>
            <person name="Almeida M.I.M."/>
            <person name="Alves L.R."/>
            <person name="Arantes O.M.N."/>
            <person name="Balsanelli E."/>
            <person name="Barcellos F.G."/>
            <person name="Baura V.A."/>
            <person name="Binde D.R."/>
            <person name="Campo R.J."/>
            <person name="Chubatsu L.S."/>
            <person name="Chueire L.M.O."/>
            <person name="Ciferri R.R."/>
            <person name="Correa L.C."/>
            <person name="da Conceicao Silva J.L."/>
            <person name="Dabul A.N.G."/>
            <person name="Dambros B.P."/>
            <person name="Faoro H."/>
            <person name="Favetti A."/>
            <person name="Friedermann G."/>
            <person name="Furlaneto M.C."/>
            <person name="Gasques L.S."/>
            <person name="Gimenes C.C.T."/>
            <person name="Gioppo N.M.R."/>
            <person name="Glienke-Blanco C."/>
            <person name="Godoy L.P."/>
            <person name="Guerra M.P."/>
            <person name="Karp S."/>
            <person name="Kava-Cordeiro V."/>
            <person name="Margarido V.P."/>
            <person name="Mathioni S.M."/>
            <person name="Menck-Soares M.A."/>
            <person name="Murace N.K."/>
            <person name="Nicolas M.F."/>
            <person name="Oliveira C.E.C."/>
            <person name="Pagnan N.A.B."/>
            <person name="Pamphile J.A."/>
            <person name="Patussi E.V."/>
            <person name="Pereira L.F.P."/>
            <person name="Pereira-Ferrari L."/>
            <person name="Pinto F.G.S."/>
            <person name="Precoma C."/>
            <person name="Prioli A.J."/>
            <person name="Prioli S.M.A.P."/>
            <person name="Raittz R.T."/>
            <person name="Ramos H.J.O."/>
            <person name="Ribeiro E.M.S.F."/>
            <person name="Rigo L.U."/>
            <person name="Rocha C.L.M.S.C."/>
            <person name="Rocha S.N."/>
            <person name="Santos K."/>
            <person name="Satori D."/>
            <person name="Silva A.G."/>
            <person name="Simao R.C.G."/>
            <person name="Soares M.A.M."/>
            <person name="Souza E.M."/>
            <person name="Steffens M.B.R."/>
            <person name="Steindel M."/>
            <person name="Tadra-Sfeir M.Z."/>
            <person name="Takahashi E.K."/>
            <person name="Torres R.A."/>
            <person name="Valle J.S."/>
            <person name="Vernal J.I."/>
            <person name="Vilas-Boas L.A."/>
            <person name="Watanabe M.A.E."/>
            <person name="Weiss V.A."/>
            <person name="Yates M.A."/>
            <person name="Souza E.M."/>
        </authorList>
    </citation>
    <scope>NUCLEOTIDE SEQUENCE [LARGE SCALE GENOMIC DNA]</scope>
    <source>
        <strain evidence="7 8">SmR1</strain>
    </source>
</reference>
<proteinExistence type="inferred from homology"/>
<dbReference type="GO" id="GO:0003677">
    <property type="term" value="F:DNA binding"/>
    <property type="evidence" value="ECO:0007669"/>
    <property type="project" value="InterPro"/>
</dbReference>
<dbReference type="Pfam" id="PF08281">
    <property type="entry name" value="Sigma70_r4_2"/>
    <property type="match status" value="1"/>
</dbReference>
<evidence type="ECO:0000256" key="2">
    <source>
        <dbReference type="ARBA" id="ARBA00023015"/>
    </source>
</evidence>